<proteinExistence type="predicted"/>
<dbReference type="GO" id="GO:0019136">
    <property type="term" value="F:deoxynucleoside kinase activity"/>
    <property type="evidence" value="ECO:0007669"/>
    <property type="project" value="TreeGrafter"/>
</dbReference>
<dbReference type="PANTHER" id="PTHR10513:SF24">
    <property type="entry name" value="THYMIDINE KINASE 2, MITOCHONDRIAL"/>
    <property type="match status" value="1"/>
</dbReference>
<organism evidence="2 3">
    <name type="scientific">Ceratina calcarata</name>
    <dbReference type="NCBI Taxonomy" id="156304"/>
    <lineage>
        <taxon>Eukaryota</taxon>
        <taxon>Metazoa</taxon>
        <taxon>Ecdysozoa</taxon>
        <taxon>Arthropoda</taxon>
        <taxon>Hexapoda</taxon>
        <taxon>Insecta</taxon>
        <taxon>Pterygota</taxon>
        <taxon>Neoptera</taxon>
        <taxon>Endopterygota</taxon>
        <taxon>Hymenoptera</taxon>
        <taxon>Apocrita</taxon>
        <taxon>Aculeata</taxon>
        <taxon>Apoidea</taxon>
        <taxon>Anthophila</taxon>
        <taxon>Apidae</taxon>
        <taxon>Ceratina</taxon>
        <taxon>Zadontomerus</taxon>
    </lineage>
</organism>
<dbReference type="AlphaFoldDB" id="A0AAJ7S586"/>
<dbReference type="Gene3D" id="3.40.50.300">
    <property type="entry name" value="P-loop containing nucleotide triphosphate hydrolases"/>
    <property type="match status" value="1"/>
</dbReference>
<dbReference type="CDD" id="cd01673">
    <property type="entry name" value="dNK"/>
    <property type="match status" value="1"/>
</dbReference>
<evidence type="ECO:0000313" key="2">
    <source>
        <dbReference type="Proteomes" id="UP000694925"/>
    </source>
</evidence>
<accession>A0AAJ7S586</accession>
<dbReference type="InterPro" id="IPR031314">
    <property type="entry name" value="DNK_dom"/>
</dbReference>
<dbReference type="PANTHER" id="PTHR10513">
    <property type="entry name" value="DEOXYNUCLEOSIDE KINASE"/>
    <property type="match status" value="1"/>
</dbReference>
<gene>
    <name evidence="3" type="primary">LOC108626754</name>
</gene>
<dbReference type="InterPro" id="IPR050566">
    <property type="entry name" value="Deoxyribonucleoside_kinase"/>
</dbReference>
<keyword evidence="3" id="KW-0808">Transferase</keyword>
<dbReference type="GeneID" id="108626754"/>
<dbReference type="Pfam" id="PF01712">
    <property type="entry name" value="dNK"/>
    <property type="match status" value="1"/>
</dbReference>
<dbReference type="Proteomes" id="UP000694925">
    <property type="component" value="Unplaced"/>
</dbReference>
<feature type="domain" description="Deoxynucleoside kinase" evidence="1">
    <location>
        <begin position="42"/>
        <end position="241"/>
    </location>
</feature>
<dbReference type="CTD" id="42273"/>
<protein>
    <submittedName>
        <fullName evidence="3">Deoxynucleoside kinase isoform X1</fullName>
    </submittedName>
</protein>
<evidence type="ECO:0000313" key="3">
    <source>
        <dbReference type="RefSeq" id="XP_026670879.1"/>
    </source>
</evidence>
<dbReference type="SUPFAM" id="SSF52540">
    <property type="entry name" value="P-loop containing nucleoside triphosphate hydrolases"/>
    <property type="match status" value="1"/>
</dbReference>
<sequence length="272" mass="32119">MITMEKFTREHYRILTHSYRKTFVVLARMTSPCKMYARPFTVCVEGNIGSGKTTFLTHFKQFDNTTVLQEPVELWRDVAGTNLLELMYKDPMRYSFLFQSYVQLTMLQLHTFKSPMPYKIMERSVFSARCFIENMKRTKLLRDVEVVVLEDWYEWCIQNAKIETDLIVYLRTTPEVVYQRMKERARMEENSVSLEYLKQLHSIHDDWLYHKTLFTVPAPVMVLDGNKNLEEMIVDFENCRDEIFANKHTSKKGITAVSPMKPGITAGFRADE</sequence>
<dbReference type="InterPro" id="IPR027417">
    <property type="entry name" value="P-loop_NTPase"/>
</dbReference>
<dbReference type="RefSeq" id="XP_026670879.1">
    <property type="nucleotide sequence ID" value="XM_026815078.1"/>
</dbReference>
<keyword evidence="2" id="KW-1185">Reference proteome</keyword>
<dbReference type="GO" id="GO:0005739">
    <property type="term" value="C:mitochondrion"/>
    <property type="evidence" value="ECO:0007669"/>
    <property type="project" value="TreeGrafter"/>
</dbReference>
<keyword evidence="3" id="KW-0418">Kinase</keyword>
<name>A0AAJ7S586_9HYME</name>
<dbReference type="FunFam" id="3.40.50.300:FF:001571">
    <property type="entry name" value="Deoxynucleoside kinase"/>
    <property type="match status" value="1"/>
</dbReference>
<reference evidence="3" key="1">
    <citation type="submission" date="2025-08" db="UniProtKB">
        <authorList>
            <consortium name="RefSeq"/>
        </authorList>
    </citation>
    <scope>IDENTIFICATION</scope>
    <source>
        <tissue evidence="3">Whole body</tissue>
    </source>
</reference>
<evidence type="ECO:0000259" key="1">
    <source>
        <dbReference type="Pfam" id="PF01712"/>
    </source>
</evidence>